<dbReference type="SUPFAM" id="SSF51197">
    <property type="entry name" value="Clavaminate synthase-like"/>
    <property type="match status" value="1"/>
</dbReference>
<evidence type="ECO:0000313" key="1">
    <source>
        <dbReference type="EMBL" id="POR48758.1"/>
    </source>
</evidence>
<dbReference type="InterPro" id="IPR047128">
    <property type="entry name" value="PhyH"/>
</dbReference>
<proteinExistence type="predicted"/>
<dbReference type="OrthoDB" id="3562306at2"/>
<keyword evidence="1" id="KW-0223">Dioxygenase</keyword>
<organism evidence="1 2">
    <name type="scientific">Paraburkholderia eburnea</name>
    <dbReference type="NCBI Taxonomy" id="1189126"/>
    <lineage>
        <taxon>Bacteria</taxon>
        <taxon>Pseudomonadati</taxon>
        <taxon>Pseudomonadota</taxon>
        <taxon>Betaproteobacteria</taxon>
        <taxon>Burkholderiales</taxon>
        <taxon>Burkholderiaceae</taxon>
        <taxon>Paraburkholderia</taxon>
    </lineage>
</organism>
<dbReference type="PANTHER" id="PTHR21308:SF8">
    <property type="entry name" value="PHYTANOYL-COA DIOXYGENASE FAMILY PROTEIN (AFU_ORTHOLOGUE AFUA_2G09620)"/>
    <property type="match status" value="1"/>
</dbReference>
<reference evidence="1 2" key="1">
    <citation type="submission" date="2018-01" db="EMBL/GenBank/DDBJ databases">
        <title>Genomic Encyclopedia of Type Strains, Phase III (KMG-III): the genomes of soil and plant-associated and newly described type strains.</title>
        <authorList>
            <person name="Whitman W."/>
        </authorList>
    </citation>
    <scope>NUCLEOTIDE SEQUENCE [LARGE SCALE GENOMIC DNA]</scope>
    <source>
        <strain evidence="1 2">JCM 18070</strain>
    </source>
</reference>
<dbReference type="GO" id="GO:0001561">
    <property type="term" value="P:fatty acid alpha-oxidation"/>
    <property type="evidence" value="ECO:0007669"/>
    <property type="project" value="InterPro"/>
</dbReference>
<dbReference type="PANTHER" id="PTHR21308">
    <property type="entry name" value="PHYTANOYL-COA ALPHA-HYDROXYLASE"/>
    <property type="match status" value="1"/>
</dbReference>
<dbReference type="RefSeq" id="WP_103706155.1">
    <property type="nucleotide sequence ID" value="NZ_PQGA01000013.1"/>
</dbReference>
<accession>A0A2S4M235</accession>
<name>A0A2S4M235_9BURK</name>
<dbReference type="Pfam" id="PF05721">
    <property type="entry name" value="PhyH"/>
    <property type="match status" value="1"/>
</dbReference>
<evidence type="ECO:0000313" key="2">
    <source>
        <dbReference type="Proteomes" id="UP000237381"/>
    </source>
</evidence>
<dbReference type="GO" id="GO:0048244">
    <property type="term" value="F:phytanoyl-CoA dioxygenase activity"/>
    <property type="evidence" value="ECO:0007669"/>
    <property type="project" value="InterPro"/>
</dbReference>
<dbReference type="Gene3D" id="2.60.120.620">
    <property type="entry name" value="q2cbj1_9rhob like domain"/>
    <property type="match status" value="1"/>
</dbReference>
<dbReference type="AlphaFoldDB" id="A0A2S4M235"/>
<dbReference type="EMBL" id="PQGA01000013">
    <property type="protein sequence ID" value="POR48758.1"/>
    <property type="molecule type" value="Genomic_DNA"/>
</dbReference>
<dbReference type="Proteomes" id="UP000237381">
    <property type="component" value="Unassembled WGS sequence"/>
</dbReference>
<dbReference type="InterPro" id="IPR008775">
    <property type="entry name" value="Phytyl_CoA_dOase-like"/>
</dbReference>
<sequence length="388" mass="43237">MKPHRHYREEDCSLHDFVAVLERDRDTVRTAYAHSVRHHVPIYDCPSLDRVLGDAVRRMALQEEWADVLEQGAGVFVLKRAYTDTATIDAASAVFEAIIHDERAAGGAAADHFAKAGANDRIWNAQQKLCLRAPEVFARYYANPFLVAASEAWLGPCYQMTAQVNVVRPGGAAQQAHRDYHLGFQTVEQAQRYPAQVHAMSPFLTLQGAVAHGDMPVESGPTKLLPFSQRYAPGYLAWRRQDFRDYFEAHQRQLPLEKGDVIFFNPALFHAAGENRTADVQRMANLLQVSSAYGRAMESLDRVAMCEALYPVLLERMAHDDLTLAEIDAVIASCAEGYPFPTNLDSDPPSGGLAPESQQALMSRALREAWRNEDFVAAIRAQAGRRQA</sequence>
<protein>
    <submittedName>
        <fullName evidence="1">Ectoine hydroxylase-related dioxygenase (Phytanoyl-CoA dioxygenase family)</fullName>
    </submittedName>
</protein>
<comment type="caution">
    <text evidence="1">The sequence shown here is derived from an EMBL/GenBank/DDBJ whole genome shotgun (WGS) entry which is preliminary data.</text>
</comment>
<keyword evidence="1" id="KW-0560">Oxidoreductase</keyword>
<keyword evidence="2" id="KW-1185">Reference proteome</keyword>
<gene>
    <name evidence="1" type="ORF">B0G62_11343</name>
</gene>